<dbReference type="SUPFAM" id="SSF53474">
    <property type="entry name" value="alpha/beta-Hydrolases"/>
    <property type="match status" value="1"/>
</dbReference>
<reference evidence="4 5" key="1">
    <citation type="submission" date="2016-11" db="EMBL/GenBank/DDBJ databases">
        <authorList>
            <person name="Jaros S."/>
            <person name="Januszkiewicz K."/>
            <person name="Wedrychowicz H."/>
        </authorList>
    </citation>
    <scope>NUCLEOTIDE SEQUENCE [LARGE SCALE GENOMIC DNA]</scope>
    <source>
        <strain evidence="4 5">CGMCC 1.12145</strain>
    </source>
</reference>
<keyword evidence="2" id="KW-0812">Transmembrane</keyword>
<sequence>MQDTIFAYPADPVCPDYFAKLKTKNMRHPRIILALLVFTCTMAFAQTGEEYLEKEFVSQGDTLKYRILYPDDYTSDREYPVVLFLHGAGERGHDNRSQLTHGSALFLKDSIRAQFPAIVIFPQCPKADYWANAKVKRGRTPLKIKFRYGRKPTRPLGLVMALMDSMVQTPSVKQEQVYVMGLSMGGMGTFELLYRKPDMFAAAIPICGGGKAASVKNYAVKLPLWIFHGAKDNVVDPLLSVHMVERLLKEGANPKFTLYENANHNSWDPAFAEPDLLPWLFSKTKKN</sequence>
<evidence type="ECO:0000256" key="1">
    <source>
        <dbReference type="ARBA" id="ARBA00022729"/>
    </source>
</evidence>
<dbReference type="InterPro" id="IPR002925">
    <property type="entry name" value="Dienelactn_hydro"/>
</dbReference>
<dbReference type="Gene3D" id="3.40.50.1820">
    <property type="entry name" value="alpha/beta hydrolase"/>
    <property type="match status" value="1"/>
</dbReference>
<keyword evidence="2" id="KW-1133">Transmembrane helix</keyword>
<organism evidence="4 5">
    <name type="scientific">Sinomicrobium oceani</name>
    <dbReference type="NCBI Taxonomy" id="1150368"/>
    <lineage>
        <taxon>Bacteria</taxon>
        <taxon>Pseudomonadati</taxon>
        <taxon>Bacteroidota</taxon>
        <taxon>Flavobacteriia</taxon>
        <taxon>Flavobacteriales</taxon>
        <taxon>Flavobacteriaceae</taxon>
        <taxon>Sinomicrobium</taxon>
    </lineage>
</organism>
<protein>
    <submittedName>
        <fullName evidence="4">Alpha/beta hydrolase family protein</fullName>
    </submittedName>
</protein>
<dbReference type="PANTHER" id="PTHR43037:SF1">
    <property type="entry name" value="BLL1128 PROTEIN"/>
    <property type="match status" value="1"/>
</dbReference>
<gene>
    <name evidence="4" type="ORF">SAMN02927921_01969</name>
</gene>
<name>A0A1K1PRF5_9FLAO</name>
<keyword evidence="2" id="KW-0472">Membrane</keyword>
<proteinExistence type="predicted"/>
<evidence type="ECO:0000313" key="5">
    <source>
        <dbReference type="Proteomes" id="UP000182248"/>
    </source>
</evidence>
<feature type="transmembrane region" description="Helical" evidence="2">
    <location>
        <begin position="31"/>
        <end position="48"/>
    </location>
</feature>
<dbReference type="STRING" id="1150368.SAMN02927921_01969"/>
<dbReference type="PANTHER" id="PTHR43037">
    <property type="entry name" value="UNNAMED PRODUCT-RELATED"/>
    <property type="match status" value="1"/>
</dbReference>
<feature type="domain" description="Dienelactone hydrolase" evidence="3">
    <location>
        <begin position="161"/>
        <end position="264"/>
    </location>
</feature>
<dbReference type="Pfam" id="PF01738">
    <property type="entry name" value="DLH"/>
    <property type="match status" value="1"/>
</dbReference>
<evidence type="ECO:0000313" key="4">
    <source>
        <dbReference type="EMBL" id="SFW50137.1"/>
    </source>
</evidence>
<evidence type="ECO:0000259" key="3">
    <source>
        <dbReference type="Pfam" id="PF01738"/>
    </source>
</evidence>
<dbReference type="InterPro" id="IPR029058">
    <property type="entry name" value="AB_hydrolase_fold"/>
</dbReference>
<keyword evidence="5" id="KW-1185">Reference proteome</keyword>
<keyword evidence="1" id="KW-0732">Signal</keyword>
<keyword evidence="4" id="KW-0378">Hydrolase</keyword>
<dbReference type="EMBL" id="FPJE01000009">
    <property type="protein sequence ID" value="SFW50137.1"/>
    <property type="molecule type" value="Genomic_DNA"/>
</dbReference>
<dbReference type="InterPro" id="IPR050955">
    <property type="entry name" value="Plant_Biomass_Hydrol_Est"/>
</dbReference>
<dbReference type="AlphaFoldDB" id="A0A1K1PRF5"/>
<evidence type="ECO:0000256" key="2">
    <source>
        <dbReference type="SAM" id="Phobius"/>
    </source>
</evidence>
<dbReference type="GO" id="GO:0016787">
    <property type="term" value="F:hydrolase activity"/>
    <property type="evidence" value="ECO:0007669"/>
    <property type="project" value="UniProtKB-KW"/>
</dbReference>
<dbReference type="Proteomes" id="UP000182248">
    <property type="component" value="Unassembled WGS sequence"/>
</dbReference>
<accession>A0A1K1PRF5</accession>